<dbReference type="Proteomes" id="UP000678317">
    <property type="component" value="Unassembled WGS sequence"/>
</dbReference>
<organism evidence="1 2">
    <name type="scientific">Cellulomonas fengjieae</name>
    <dbReference type="NCBI Taxonomy" id="2819978"/>
    <lineage>
        <taxon>Bacteria</taxon>
        <taxon>Bacillati</taxon>
        <taxon>Actinomycetota</taxon>
        <taxon>Actinomycetes</taxon>
        <taxon>Micrococcales</taxon>
        <taxon>Cellulomonadaceae</taxon>
        <taxon>Cellulomonas</taxon>
    </lineage>
</organism>
<sequence>MAAFADHVLAQLHDPAAMTALLTGAPAATYPRLVRLVDEVYETEGVELDRITGATVLSVRPEHRLTAADRVALTWTQAQPSHLTADLRGLVERVGAEVWADLYVTVLLDVVAALDPGGVESAVTRAIDDVTSLADFRSRFRYLDLDDFLARRRISTVEQLRASAEYVLAEVRLRPAPPFDPADPANARTITLDVALAVLDDRDLVGGLRAARRLRAAGAAGPPGRADPTLGRPVRPFAVAVVLPATAPAGQPDDTAVDSLYASAGVLPLFASPP</sequence>
<accession>A0ABS3SIS1</accession>
<dbReference type="RefSeq" id="WP_208289468.1">
    <property type="nucleotide sequence ID" value="NZ_CP074404.1"/>
</dbReference>
<protein>
    <submittedName>
        <fullName evidence="1">Uncharacterized protein</fullName>
    </submittedName>
</protein>
<name>A0ABS3SIS1_9CELL</name>
<evidence type="ECO:0000313" key="2">
    <source>
        <dbReference type="Proteomes" id="UP000678317"/>
    </source>
</evidence>
<dbReference type="EMBL" id="JAGFBM010000003">
    <property type="protein sequence ID" value="MBO3084860.1"/>
    <property type="molecule type" value="Genomic_DNA"/>
</dbReference>
<proteinExistence type="predicted"/>
<evidence type="ECO:0000313" key="1">
    <source>
        <dbReference type="EMBL" id="MBO3084860.1"/>
    </source>
</evidence>
<comment type="caution">
    <text evidence="1">The sequence shown here is derived from an EMBL/GenBank/DDBJ whole genome shotgun (WGS) entry which is preliminary data.</text>
</comment>
<reference evidence="1 2" key="1">
    <citation type="submission" date="2021-03" db="EMBL/GenBank/DDBJ databases">
        <title>novel species in genus Cellulomonas.</title>
        <authorList>
            <person name="Zhang G."/>
        </authorList>
    </citation>
    <scope>NUCLEOTIDE SEQUENCE [LARGE SCALE GENOMIC DNA]</scope>
    <source>
        <strain evidence="2">zg-ZUI188</strain>
    </source>
</reference>
<keyword evidence="2" id="KW-1185">Reference proteome</keyword>
<gene>
    <name evidence="1" type="ORF">J4035_09425</name>
</gene>